<protein>
    <submittedName>
        <fullName evidence="3">Uncharacterized protein</fullName>
    </submittedName>
</protein>
<dbReference type="EMBL" id="GBRD01008505">
    <property type="protein sequence ID" value="JAG57316.1"/>
    <property type="molecule type" value="Transcribed_RNA"/>
</dbReference>
<feature type="compositionally biased region" description="Basic and acidic residues" evidence="1">
    <location>
        <begin position="152"/>
        <end position="161"/>
    </location>
</feature>
<keyword evidence="2" id="KW-1133">Transmembrane helix</keyword>
<evidence type="ECO:0000256" key="2">
    <source>
        <dbReference type="SAM" id="Phobius"/>
    </source>
</evidence>
<feature type="region of interest" description="Disordered" evidence="1">
    <location>
        <begin position="40"/>
        <end position="205"/>
    </location>
</feature>
<feature type="compositionally biased region" description="Basic and acidic residues" evidence="1">
    <location>
        <begin position="77"/>
        <end position="142"/>
    </location>
</feature>
<keyword evidence="2" id="KW-0812">Transmembrane</keyword>
<dbReference type="AlphaFoldDB" id="A0A0K8SWP8"/>
<feature type="compositionally biased region" description="Basic residues" evidence="1">
    <location>
        <begin position="192"/>
        <end position="205"/>
    </location>
</feature>
<reference evidence="3" key="1">
    <citation type="submission" date="2014-09" db="EMBL/GenBank/DDBJ databases">
        <authorList>
            <person name="Magalhaes I.L.F."/>
            <person name="Oliveira U."/>
            <person name="Santos F.R."/>
            <person name="Vidigal T.H.D.A."/>
            <person name="Brescovit A.D."/>
            <person name="Santos A.J."/>
        </authorList>
    </citation>
    <scope>NUCLEOTIDE SEQUENCE</scope>
</reference>
<dbReference type="EMBL" id="GBRD01008506">
    <property type="protein sequence ID" value="JAG57315.1"/>
    <property type="molecule type" value="Transcribed_RNA"/>
</dbReference>
<keyword evidence="2" id="KW-0472">Membrane</keyword>
<sequence>MDLFSELITTQYAFHGIIVGTVLLFALLVFVFGFKSAEEPPFDKLTDDRRAAGKKKKIKEKKAQTNGHATAIGDAGAGKRSEVKAPKKEEKKDAEKSPQKEKQKQEKKSPVKNMLKESKANKENNKGDSSNKKVKGKGKENVEVTNKNKKNKAVDEKPKDFDDGEWEQALSRKDKKNRKSTLEEIIPQKNGTKSKPKSKKHAKDP</sequence>
<organism evidence="3">
    <name type="scientific">Lygus hesperus</name>
    <name type="common">Western plant bug</name>
    <dbReference type="NCBI Taxonomy" id="30085"/>
    <lineage>
        <taxon>Eukaryota</taxon>
        <taxon>Metazoa</taxon>
        <taxon>Ecdysozoa</taxon>
        <taxon>Arthropoda</taxon>
        <taxon>Hexapoda</taxon>
        <taxon>Insecta</taxon>
        <taxon>Pterygota</taxon>
        <taxon>Neoptera</taxon>
        <taxon>Paraneoptera</taxon>
        <taxon>Hemiptera</taxon>
        <taxon>Heteroptera</taxon>
        <taxon>Panheteroptera</taxon>
        <taxon>Cimicomorpha</taxon>
        <taxon>Miridae</taxon>
        <taxon>Mirini</taxon>
        <taxon>Lygus</taxon>
    </lineage>
</organism>
<proteinExistence type="predicted"/>
<feature type="compositionally biased region" description="Basic and acidic residues" evidence="1">
    <location>
        <begin position="40"/>
        <end position="51"/>
    </location>
</feature>
<name>A0A0K8SWP8_LYGHE</name>
<evidence type="ECO:0000256" key="1">
    <source>
        <dbReference type="SAM" id="MobiDB-lite"/>
    </source>
</evidence>
<evidence type="ECO:0000313" key="3">
    <source>
        <dbReference type="EMBL" id="JAG57315.1"/>
    </source>
</evidence>
<accession>A0A0K8SWP8</accession>
<feature type="transmembrane region" description="Helical" evidence="2">
    <location>
        <begin position="12"/>
        <end position="34"/>
    </location>
</feature>